<accession>A0A0J8RQE3</accession>
<proteinExistence type="predicted"/>
<dbReference type="EMBL" id="DS016991">
    <property type="protein sequence ID" value="KMU86194.1"/>
    <property type="molecule type" value="Genomic_DNA"/>
</dbReference>
<protein>
    <submittedName>
        <fullName evidence="2">Uncharacterized protein</fullName>
    </submittedName>
</protein>
<dbReference type="VEuPathDB" id="FungiDB:CIHG_03982"/>
<feature type="region of interest" description="Disordered" evidence="1">
    <location>
        <begin position="59"/>
        <end position="84"/>
    </location>
</feature>
<sequence>MGTQHCCFSPLLARPGKHTYGTAKLTRDAAGVESAGNHGTKSQGSLVVRYHSGILNQPAAASRPPGVGSSTLKHPPPPRRLRNNKGNIVTASRVNFNSVCSVLVRYGKESLANVGGNQAKIQEIQLVLRLQPAYDKPVLAFRPKPACIEFHAGLAYRCCPLSPVGCPPLPLGLGDHRFGAVLGVAQLYRVVNGVWPLGYPPSPYPQSFPSGS</sequence>
<name>A0A0J8RQE3_COCIT</name>
<dbReference type="Proteomes" id="UP000054563">
    <property type="component" value="Unassembled WGS sequence"/>
</dbReference>
<evidence type="ECO:0000256" key="1">
    <source>
        <dbReference type="SAM" id="MobiDB-lite"/>
    </source>
</evidence>
<reference evidence="3" key="1">
    <citation type="journal article" date="2010" name="Genome Res.">
        <title>Population genomic sequencing of Coccidioides fungi reveals recent hybridization and transposon control.</title>
        <authorList>
            <person name="Neafsey D.E."/>
            <person name="Barker B.M."/>
            <person name="Sharpton T.J."/>
            <person name="Stajich J.E."/>
            <person name="Park D.J."/>
            <person name="Whiston E."/>
            <person name="Hung C.-Y."/>
            <person name="McMahan C."/>
            <person name="White J."/>
            <person name="Sykes S."/>
            <person name="Heiman D."/>
            <person name="Young S."/>
            <person name="Zeng Q."/>
            <person name="Abouelleil A."/>
            <person name="Aftuck L."/>
            <person name="Bessette D."/>
            <person name="Brown A."/>
            <person name="FitzGerald M."/>
            <person name="Lui A."/>
            <person name="Macdonald J.P."/>
            <person name="Priest M."/>
            <person name="Orbach M.J."/>
            <person name="Galgiani J.N."/>
            <person name="Kirkland T.N."/>
            <person name="Cole G.T."/>
            <person name="Birren B.W."/>
            <person name="Henn M.R."/>
            <person name="Taylor J.W."/>
            <person name="Rounsley S.D."/>
        </authorList>
    </citation>
    <scope>NUCLEOTIDE SEQUENCE [LARGE SCALE GENOMIC DNA]</scope>
    <source>
        <strain evidence="3">H538.4</strain>
    </source>
</reference>
<evidence type="ECO:0000313" key="3">
    <source>
        <dbReference type="Proteomes" id="UP000054563"/>
    </source>
</evidence>
<evidence type="ECO:0000313" key="2">
    <source>
        <dbReference type="EMBL" id="KMU86194.1"/>
    </source>
</evidence>
<organism evidence="2 3">
    <name type="scientific">Coccidioides immitis H538.4</name>
    <dbReference type="NCBI Taxonomy" id="396776"/>
    <lineage>
        <taxon>Eukaryota</taxon>
        <taxon>Fungi</taxon>
        <taxon>Dikarya</taxon>
        <taxon>Ascomycota</taxon>
        <taxon>Pezizomycotina</taxon>
        <taxon>Eurotiomycetes</taxon>
        <taxon>Eurotiomycetidae</taxon>
        <taxon>Onygenales</taxon>
        <taxon>Onygenaceae</taxon>
        <taxon>Coccidioides</taxon>
    </lineage>
</organism>
<gene>
    <name evidence="2" type="ORF">CIHG_03982</name>
</gene>
<dbReference type="AlphaFoldDB" id="A0A0J8RQE3"/>